<dbReference type="EMBL" id="UOFG01000139">
    <property type="protein sequence ID" value="VAW61131.1"/>
    <property type="molecule type" value="Genomic_DNA"/>
</dbReference>
<proteinExistence type="predicted"/>
<reference evidence="1" key="1">
    <citation type="submission" date="2018-06" db="EMBL/GenBank/DDBJ databases">
        <authorList>
            <person name="Zhirakovskaya E."/>
        </authorList>
    </citation>
    <scope>NUCLEOTIDE SEQUENCE</scope>
</reference>
<sequence>MGVKTKTFKILRNFRAGVEGNISELKRAFCLSKAIWKGHDGFKAFVWSSVISYNLIHLMRMQSG</sequence>
<dbReference type="AlphaFoldDB" id="A0A3B0X041"/>
<name>A0A3B0X041_9ZZZZ</name>
<evidence type="ECO:0000313" key="1">
    <source>
        <dbReference type="EMBL" id="VAW61131.1"/>
    </source>
</evidence>
<protein>
    <submittedName>
        <fullName evidence="1">Elements of external origin transposon-related functions</fullName>
    </submittedName>
</protein>
<gene>
    <name evidence="1" type="ORF">MNBD_GAMMA11-297</name>
</gene>
<organism evidence="1">
    <name type="scientific">hydrothermal vent metagenome</name>
    <dbReference type="NCBI Taxonomy" id="652676"/>
    <lineage>
        <taxon>unclassified sequences</taxon>
        <taxon>metagenomes</taxon>
        <taxon>ecological metagenomes</taxon>
    </lineage>
</organism>
<accession>A0A3B0X041</accession>